<dbReference type="PROSITE" id="PS00888">
    <property type="entry name" value="CNMP_BINDING_1"/>
    <property type="match status" value="1"/>
</dbReference>
<dbReference type="PANTHER" id="PTHR24567">
    <property type="entry name" value="CRP FAMILY TRANSCRIPTIONAL REGULATORY PROTEIN"/>
    <property type="match status" value="1"/>
</dbReference>
<sequence>MNSMYEILMGLPLFKGVSRYKISEVVGMTKFHFLKYLEGETVVTAGDPCTHIIFIISGKLRVTIANSNSRFKVSQTLEAPNVLAPEFLFGRAPFYPCTAVALEPVSILQISKTDYTKILNSDEIFLFNFLNILSRNAQKAVDGILAITTGSLEERIAFWIISLTQPGGTDISLTCRQRDLYSLFGVQRTSFISTLDSLKERGIIEYDTNEIRINSRQSLLEILNTSAE</sequence>
<dbReference type="Pfam" id="PF00027">
    <property type="entry name" value="cNMP_binding"/>
    <property type="match status" value="1"/>
</dbReference>
<evidence type="ECO:0000256" key="3">
    <source>
        <dbReference type="ARBA" id="ARBA00023163"/>
    </source>
</evidence>
<dbReference type="RefSeq" id="WP_121699294.1">
    <property type="nucleotide sequence ID" value="NZ_JBCLPP010000026.1"/>
</dbReference>
<evidence type="ECO:0000259" key="4">
    <source>
        <dbReference type="PROSITE" id="PS50042"/>
    </source>
</evidence>
<dbReference type="InterPro" id="IPR012318">
    <property type="entry name" value="HTH_CRP"/>
</dbReference>
<dbReference type="PROSITE" id="PS50042">
    <property type="entry name" value="CNMP_BINDING_3"/>
    <property type="match status" value="1"/>
</dbReference>
<dbReference type="InterPro" id="IPR050397">
    <property type="entry name" value="Env_Response_Regulators"/>
</dbReference>
<reference evidence="5 6" key="1">
    <citation type="submission" date="2024-03" db="EMBL/GenBank/DDBJ databases">
        <title>Mouse gut bacterial collection (mGBC) of GemPharmatech.</title>
        <authorList>
            <person name="He Y."/>
            <person name="Dong L."/>
            <person name="Wu D."/>
            <person name="Gao X."/>
            <person name="Lin Z."/>
        </authorList>
    </citation>
    <scope>NUCLEOTIDE SEQUENCE [LARGE SCALE GENOMIC DNA]</scope>
    <source>
        <strain evidence="5 6">54-13</strain>
    </source>
</reference>
<dbReference type="InterPro" id="IPR014710">
    <property type="entry name" value="RmlC-like_jellyroll"/>
</dbReference>
<organism evidence="5 6">
    <name type="scientific">Heminiphilus faecis</name>
    <dbReference type="NCBI Taxonomy" id="2601703"/>
    <lineage>
        <taxon>Bacteria</taxon>
        <taxon>Pseudomonadati</taxon>
        <taxon>Bacteroidota</taxon>
        <taxon>Bacteroidia</taxon>
        <taxon>Bacteroidales</taxon>
        <taxon>Muribaculaceae</taxon>
        <taxon>Heminiphilus</taxon>
    </lineage>
</organism>
<feature type="domain" description="Cyclic nucleotide-binding" evidence="4">
    <location>
        <begin position="13"/>
        <end position="119"/>
    </location>
</feature>
<keyword evidence="6" id="KW-1185">Reference proteome</keyword>
<accession>A0ABV4CX27</accession>
<evidence type="ECO:0000313" key="5">
    <source>
        <dbReference type="EMBL" id="MEY8245906.1"/>
    </source>
</evidence>
<dbReference type="InterPro" id="IPR036390">
    <property type="entry name" value="WH_DNA-bd_sf"/>
</dbReference>
<dbReference type="PANTHER" id="PTHR24567:SF58">
    <property type="entry name" value="CYCLIC AMP-BINDING REGULATORY PROTEIN"/>
    <property type="match status" value="1"/>
</dbReference>
<evidence type="ECO:0000313" key="6">
    <source>
        <dbReference type="Proteomes" id="UP001565200"/>
    </source>
</evidence>
<dbReference type="Pfam" id="PF13545">
    <property type="entry name" value="HTH_Crp_2"/>
    <property type="match status" value="1"/>
</dbReference>
<proteinExistence type="predicted"/>
<dbReference type="InterPro" id="IPR000595">
    <property type="entry name" value="cNMP-bd_dom"/>
</dbReference>
<name>A0ABV4CX27_9BACT</name>
<keyword evidence="3" id="KW-0804">Transcription</keyword>
<comment type="caution">
    <text evidence="5">The sequence shown here is derived from an EMBL/GenBank/DDBJ whole genome shotgun (WGS) entry which is preliminary data.</text>
</comment>
<dbReference type="Proteomes" id="UP001565200">
    <property type="component" value="Unassembled WGS sequence"/>
</dbReference>
<gene>
    <name evidence="5" type="ORF">AAK873_09800</name>
</gene>
<keyword evidence="2" id="KW-0238">DNA-binding</keyword>
<dbReference type="EMBL" id="JBCLPP010000026">
    <property type="protein sequence ID" value="MEY8245906.1"/>
    <property type="molecule type" value="Genomic_DNA"/>
</dbReference>
<dbReference type="SUPFAM" id="SSF51206">
    <property type="entry name" value="cAMP-binding domain-like"/>
    <property type="match status" value="1"/>
</dbReference>
<evidence type="ECO:0000256" key="1">
    <source>
        <dbReference type="ARBA" id="ARBA00023015"/>
    </source>
</evidence>
<evidence type="ECO:0000256" key="2">
    <source>
        <dbReference type="ARBA" id="ARBA00023125"/>
    </source>
</evidence>
<dbReference type="CDD" id="cd00038">
    <property type="entry name" value="CAP_ED"/>
    <property type="match status" value="1"/>
</dbReference>
<dbReference type="SUPFAM" id="SSF46785">
    <property type="entry name" value="Winged helix' DNA-binding domain"/>
    <property type="match status" value="1"/>
</dbReference>
<protein>
    <submittedName>
        <fullName evidence="5">Crp/Fnr family transcriptional regulator</fullName>
    </submittedName>
</protein>
<dbReference type="SMART" id="SM00100">
    <property type="entry name" value="cNMP"/>
    <property type="match status" value="1"/>
</dbReference>
<dbReference type="InterPro" id="IPR018490">
    <property type="entry name" value="cNMP-bd_dom_sf"/>
</dbReference>
<dbReference type="InterPro" id="IPR018488">
    <property type="entry name" value="cNMP-bd_CS"/>
</dbReference>
<dbReference type="Gene3D" id="2.60.120.10">
    <property type="entry name" value="Jelly Rolls"/>
    <property type="match status" value="1"/>
</dbReference>
<keyword evidence="1" id="KW-0805">Transcription regulation</keyword>